<dbReference type="Proteomes" id="UP000241675">
    <property type="component" value="Segment"/>
</dbReference>
<organism evidence="1 2">
    <name type="scientific">Stenotrophomonas phage vB_SmaS_DLP_5</name>
    <dbReference type="NCBI Taxonomy" id="2044561"/>
    <lineage>
        <taxon>Viruses</taxon>
        <taxon>Duplodnaviria</taxon>
        <taxon>Heunggongvirae</taxon>
        <taxon>Uroviricota</taxon>
        <taxon>Caudoviricetes</taxon>
        <taxon>Delepquintavirus</taxon>
        <taxon>Delepquintavirus DLP5</taxon>
    </lineage>
</organism>
<keyword evidence="2" id="KW-1185">Reference proteome</keyword>
<evidence type="ECO:0000313" key="2">
    <source>
        <dbReference type="Proteomes" id="UP000241675"/>
    </source>
</evidence>
<sequence>MATKARTPKITARKYGGNDEYSWAVFIDGRPFVTGLSKREVPHYKSVAAKKAVA</sequence>
<proteinExistence type="predicted"/>
<reference evidence="2" key="1">
    <citation type="submission" date="2017-10" db="EMBL/GenBank/DDBJ databases">
        <authorList>
            <person name="Peters D.L."/>
        </authorList>
    </citation>
    <scope>NUCLEOTIDE SEQUENCE [LARGE SCALE GENOMIC DNA]</scope>
</reference>
<gene>
    <name evidence="1" type="ORF">DLP05_038</name>
</gene>
<protein>
    <submittedName>
        <fullName evidence="1">Uncharacterized protein</fullName>
    </submittedName>
</protein>
<accession>A0A2D2W2Y9</accession>
<dbReference type="EMBL" id="MG189906">
    <property type="protein sequence ID" value="ATS92410.1"/>
    <property type="molecule type" value="Genomic_DNA"/>
</dbReference>
<name>A0A2D2W2Y9_9CAUD</name>
<evidence type="ECO:0000313" key="1">
    <source>
        <dbReference type="EMBL" id="ATS92410.1"/>
    </source>
</evidence>
<reference evidence="1 2" key="2">
    <citation type="submission" date="2017-11" db="EMBL/GenBank/DDBJ databases">
        <title>Lysogenic conversion of Stenotrophomonas maltophilia by temperate phage DLP4.</title>
        <authorList>
            <person name="Dennis J."/>
            <person name="Stothard P."/>
        </authorList>
    </citation>
    <scope>NUCLEOTIDE SEQUENCE [LARGE SCALE GENOMIC DNA]</scope>
</reference>